<name>A0A8J7CWF1_DESMC</name>
<dbReference type="RefSeq" id="WP_193912955.1">
    <property type="nucleotide sequence ID" value="NZ_JADEXS020000003.1"/>
</dbReference>
<gene>
    <name evidence="1" type="ORF">IQ276_01060</name>
</gene>
<dbReference type="Proteomes" id="UP000622533">
    <property type="component" value="Unassembled WGS sequence"/>
</dbReference>
<reference evidence="1" key="1">
    <citation type="submission" date="2020-10" db="EMBL/GenBank/DDBJ databases">
        <authorList>
            <person name="Castelo-Branco R."/>
            <person name="Eusebio N."/>
            <person name="Adriana R."/>
            <person name="Vieira A."/>
            <person name="Brugerolle De Fraissinette N."/>
            <person name="Rezende De Castro R."/>
            <person name="Schneider M.P."/>
            <person name="Vasconcelos V."/>
            <person name="Leao P.N."/>
        </authorList>
    </citation>
    <scope>NUCLEOTIDE SEQUENCE</scope>
    <source>
        <strain evidence="1">LEGE 12446</strain>
    </source>
</reference>
<evidence type="ECO:0000313" key="1">
    <source>
        <dbReference type="EMBL" id="MBE9021093.1"/>
    </source>
</evidence>
<evidence type="ECO:0000313" key="2">
    <source>
        <dbReference type="Proteomes" id="UP000622533"/>
    </source>
</evidence>
<organism evidence="1 2">
    <name type="scientific">Desmonostoc muscorum LEGE 12446</name>
    <dbReference type="NCBI Taxonomy" id="1828758"/>
    <lineage>
        <taxon>Bacteria</taxon>
        <taxon>Bacillati</taxon>
        <taxon>Cyanobacteriota</taxon>
        <taxon>Cyanophyceae</taxon>
        <taxon>Nostocales</taxon>
        <taxon>Nostocaceae</taxon>
        <taxon>Desmonostoc</taxon>
    </lineage>
</organism>
<comment type="caution">
    <text evidence="1">The sequence shown here is derived from an EMBL/GenBank/DDBJ whole genome shotgun (WGS) entry which is preliminary data.</text>
</comment>
<keyword evidence="2" id="KW-1185">Reference proteome</keyword>
<dbReference type="AlphaFoldDB" id="A0A8J7CWF1"/>
<protein>
    <submittedName>
        <fullName evidence="1">Uncharacterized protein</fullName>
    </submittedName>
</protein>
<sequence length="108" mass="12193">MIKLLIKYAPDSVVDAVNDISLAELDKRGLIVWTDAPPLEPEAENSAFNLASRFTEVTPDNLLEVFMTIAQIYTLLRRLFSLEILDGIIGRKMRIDRSLIKCITNTTI</sequence>
<proteinExistence type="predicted"/>
<dbReference type="EMBL" id="JADEXS010000007">
    <property type="protein sequence ID" value="MBE9021093.1"/>
    <property type="molecule type" value="Genomic_DNA"/>
</dbReference>
<accession>A0A8J7CWF1</accession>